<evidence type="ECO:0000313" key="9">
    <source>
        <dbReference type="Proteomes" id="UP000008229"/>
    </source>
</evidence>
<dbReference type="PANTHER" id="PTHR32308:SF10">
    <property type="entry name" value="CITRATE LYASE SUBUNIT BETA"/>
    <property type="match status" value="1"/>
</dbReference>
<reference evidence="8 9" key="1">
    <citation type="journal article" date="2010" name="Stand. Genomic Sci.">
        <title>Complete genome sequence of Conexibacter woesei type strain (ID131577).</title>
        <authorList>
            <person name="Pukall R."/>
            <person name="Lapidus A."/>
            <person name="Glavina Del Rio T."/>
            <person name="Copeland A."/>
            <person name="Tice H."/>
            <person name="Cheng J.-F."/>
            <person name="Lucas S."/>
            <person name="Chen F."/>
            <person name="Nolan M."/>
            <person name="Bruce D."/>
            <person name="Goodwin L."/>
            <person name="Pitluck S."/>
            <person name="Mavromatis K."/>
            <person name="Ivanova N."/>
            <person name="Ovchinnikova G."/>
            <person name="Pati A."/>
            <person name="Chen A."/>
            <person name="Palaniappan K."/>
            <person name="Land M."/>
            <person name="Hauser L."/>
            <person name="Chang Y.-J."/>
            <person name="Jeffries C.D."/>
            <person name="Chain P."/>
            <person name="Meincke L."/>
            <person name="Sims D."/>
            <person name="Brettin T."/>
            <person name="Detter J.C."/>
            <person name="Rohde M."/>
            <person name="Goeker M."/>
            <person name="Bristow J."/>
            <person name="Eisen J.A."/>
            <person name="Markowitz V."/>
            <person name="Kyrpides N.C."/>
            <person name="Klenk H.-P."/>
            <person name="Hugenholtz P."/>
        </authorList>
    </citation>
    <scope>NUCLEOTIDE SEQUENCE [LARGE SCALE GENOMIC DNA]</scope>
    <source>
        <strain evidence="9">DSM 14684 / CIP 108061 / JCM 11494 / NBRC 100937 / ID131577</strain>
    </source>
</reference>
<feature type="compositionally biased region" description="Polar residues" evidence="6">
    <location>
        <begin position="324"/>
        <end position="333"/>
    </location>
</feature>
<dbReference type="EMBL" id="CP001854">
    <property type="protein sequence ID" value="ADB50842.1"/>
    <property type="molecule type" value="Genomic_DNA"/>
</dbReference>
<evidence type="ECO:0000313" key="8">
    <source>
        <dbReference type="EMBL" id="ADB50842.1"/>
    </source>
</evidence>
<dbReference type="SUPFAM" id="SSF51621">
    <property type="entry name" value="Phosphoenolpyruvate/pyruvate domain"/>
    <property type="match status" value="1"/>
</dbReference>
<evidence type="ECO:0000256" key="2">
    <source>
        <dbReference type="ARBA" id="ARBA00022723"/>
    </source>
</evidence>
<accession>D3F7I0</accession>
<dbReference type="STRING" id="469383.Cwoe_2419"/>
<feature type="region of interest" description="Disordered" evidence="6">
    <location>
        <begin position="303"/>
        <end position="333"/>
    </location>
</feature>
<dbReference type="InterPro" id="IPR015813">
    <property type="entry name" value="Pyrv/PenolPyrv_kinase-like_dom"/>
</dbReference>
<dbReference type="PIRSF" id="PIRSF015582">
    <property type="entry name" value="Cit_lyase_B"/>
    <property type="match status" value="1"/>
</dbReference>
<dbReference type="InterPro" id="IPR040442">
    <property type="entry name" value="Pyrv_kinase-like_dom_sf"/>
</dbReference>
<dbReference type="InterPro" id="IPR005000">
    <property type="entry name" value="Aldolase/citrate-lyase_domain"/>
</dbReference>
<reference evidence="9" key="2">
    <citation type="submission" date="2010-01" db="EMBL/GenBank/DDBJ databases">
        <title>The complete genome of Conexibacter woesei DSM 14684.</title>
        <authorList>
            <consortium name="US DOE Joint Genome Institute (JGI-PGF)"/>
            <person name="Lucas S."/>
            <person name="Copeland A."/>
            <person name="Lapidus A."/>
            <person name="Glavina del Rio T."/>
            <person name="Dalin E."/>
            <person name="Tice H."/>
            <person name="Bruce D."/>
            <person name="Goodwin L."/>
            <person name="Pitluck S."/>
            <person name="Kyrpides N."/>
            <person name="Mavromatis K."/>
            <person name="Ivanova N."/>
            <person name="Mikhailova N."/>
            <person name="Chertkov O."/>
            <person name="Brettin T."/>
            <person name="Detter J.C."/>
            <person name="Han C."/>
            <person name="Larimer F."/>
            <person name="Land M."/>
            <person name="Hauser L."/>
            <person name="Markowitz V."/>
            <person name="Cheng J.-F."/>
            <person name="Hugenholtz P."/>
            <person name="Woyke T."/>
            <person name="Wu D."/>
            <person name="Pukall R."/>
            <person name="Steenblock K."/>
            <person name="Schneider S."/>
            <person name="Klenk H.-P."/>
            <person name="Eisen J.A."/>
        </authorList>
    </citation>
    <scope>NUCLEOTIDE SEQUENCE [LARGE SCALE GENOMIC DNA]</scope>
    <source>
        <strain evidence="9">DSM 14684 / CIP 108061 / JCM 11494 / NBRC 100937 / ID131577</strain>
    </source>
</reference>
<dbReference type="InterPro" id="IPR011206">
    <property type="entry name" value="Citrate_lyase_beta/mcl1/mcl2"/>
</dbReference>
<dbReference type="PANTHER" id="PTHR32308">
    <property type="entry name" value="LYASE BETA SUBUNIT, PUTATIVE (AFU_ORTHOLOGUE AFUA_4G13030)-RELATED"/>
    <property type="match status" value="1"/>
</dbReference>
<dbReference type="Pfam" id="PF03328">
    <property type="entry name" value="HpcH_HpaI"/>
    <property type="match status" value="1"/>
</dbReference>
<dbReference type="KEGG" id="cwo:Cwoe_2419"/>
<gene>
    <name evidence="8" type="ordered locus">Cwoe_2419</name>
</gene>
<feature type="domain" description="HpcH/HpaI aldolase/citrate lyase" evidence="7">
    <location>
        <begin position="12"/>
        <end position="236"/>
    </location>
</feature>
<dbReference type="HOGENOM" id="CLU_044864_0_1_11"/>
<evidence type="ECO:0000256" key="6">
    <source>
        <dbReference type="SAM" id="MobiDB-lite"/>
    </source>
</evidence>
<proteinExistence type="predicted"/>
<dbReference type="GO" id="GO:0006107">
    <property type="term" value="P:oxaloacetate metabolic process"/>
    <property type="evidence" value="ECO:0007669"/>
    <property type="project" value="TreeGrafter"/>
</dbReference>
<feature type="binding site" evidence="4">
    <location>
        <position position="139"/>
    </location>
    <ligand>
        <name>substrate</name>
    </ligand>
</feature>
<evidence type="ECO:0000256" key="3">
    <source>
        <dbReference type="ARBA" id="ARBA00022842"/>
    </source>
</evidence>
<dbReference type="RefSeq" id="WP_012933893.1">
    <property type="nucleotide sequence ID" value="NC_013739.1"/>
</dbReference>
<sequence length="333" mass="34654">MSPQTPAQWRSTLLVPATAPADELVAIVAGTVADRVVLDLDDTVPPADKAPARDRLTAALPQLERAGLRVGVRVNSPDHPHCLRDVADVLSAAGAGAVESICLPRPSDARPVEALDWILDQLELELGREQRVALELQLETPSALVHSASLLAASDRTVVVTFGHGDFADAMGLPFVALDGGSPLAGHGVRVSELALFQLRLAAGSAGVVALDGPHADTPAFERRCEFARGFGFHGTWCTTEQQAELANRVFVAADAELERARDVMRATRDGAAAPADGGGYDAPLVSAARRVLLGAGELPAAGEQAESLAQGARIPSEDLAQGARSSSEARAS</sequence>
<evidence type="ECO:0000256" key="4">
    <source>
        <dbReference type="PIRSR" id="PIRSR015582-1"/>
    </source>
</evidence>
<keyword evidence="2 5" id="KW-0479">Metal-binding</keyword>
<dbReference type="eggNOG" id="COG2301">
    <property type="taxonomic scope" value="Bacteria"/>
</dbReference>
<evidence type="ECO:0000259" key="7">
    <source>
        <dbReference type="Pfam" id="PF03328"/>
    </source>
</evidence>
<dbReference type="Gene3D" id="3.20.20.60">
    <property type="entry name" value="Phosphoenolpyruvate-binding domains"/>
    <property type="match status" value="1"/>
</dbReference>
<dbReference type="AlphaFoldDB" id="D3F7I0"/>
<comment type="cofactor">
    <cofactor evidence="1">
        <name>Mg(2+)</name>
        <dbReference type="ChEBI" id="CHEBI:18420"/>
    </cofactor>
</comment>
<feature type="binding site" evidence="5">
    <location>
        <position position="166"/>
    </location>
    <ligand>
        <name>Mg(2+)</name>
        <dbReference type="ChEBI" id="CHEBI:18420"/>
    </ligand>
</feature>
<organism evidence="8 9">
    <name type="scientific">Conexibacter woesei (strain DSM 14684 / CCUG 47730 / CIP 108061 / JCM 11494 / NBRC 100937 / ID131577)</name>
    <dbReference type="NCBI Taxonomy" id="469383"/>
    <lineage>
        <taxon>Bacteria</taxon>
        <taxon>Bacillati</taxon>
        <taxon>Actinomycetota</taxon>
        <taxon>Thermoleophilia</taxon>
        <taxon>Solirubrobacterales</taxon>
        <taxon>Conexibacteraceae</taxon>
        <taxon>Conexibacter</taxon>
    </lineage>
</organism>
<evidence type="ECO:0000256" key="1">
    <source>
        <dbReference type="ARBA" id="ARBA00001946"/>
    </source>
</evidence>
<keyword evidence="9" id="KW-1185">Reference proteome</keyword>
<dbReference type="OrthoDB" id="5172636at2"/>
<name>D3F7I0_CONWI</name>
<protein>
    <submittedName>
        <fullName evidence="8">HpcH/HpaI aldolase</fullName>
    </submittedName>
</protein>
<keyword evidence="3 5" id="KW-0460">Magnesium</keyword>
<evidence type="ECO:0000256" key="5">
    <source>
        <dbReference type="PIRSR" id="PIRSR015582-2"/>
    </source>
</evidence>
<dbReference type="Proteomes" id="UP000008229">
    <property type="component" value="Chromosome"/>
</dbReference>
<feature type="binding site" evidence="4">
    <location>
        <position position="73"/>
    </location>
    <ligand>
        <name>substrate</name>
    </ligand>
</feature>
<dbReference type="GO" id="GO:0003824">
    <property type="term" value="F:catalytic activity"/>
    <property type="evidence" value="ECO:0007669"/>
    <property type="project" value="InterPro"/>
</dbReference>
<dbReference type="GO" id="GO:0000287">
    <property type="term" value="F:magnesium ion binding"/>
    <property type="evidence" value="ECO:0007669"/>
    <property type="project" value="TreeGrafter"/>
</dbReference>
<feature type="binding site" evidence="5">
    <location>
        <position position="139"/>
    </location>
    <ligand>
        <name>Mg(2+)</name>
        <dbReference type="ChEBI" id="CHEBI:18420"/>
    </ligand>
</feature>